<evidence type="ECO:0000256" key="1">
    <source>
        <dbReference type="SAM" id="MobiDB-lite"/>
    </source>
</evidence>
<evidence type="ECO:0000313" key="4">
    <source>
        <dbReference type="Proteomes" id="UP000758155"/>
    </source>
</evidence>
<proteinExistence type="predicted"/>
<dbReference type="InterPro" id="IPR052895">
    <property type="entry name" value="HetReg/Transcr_Mod"/>
</dbReference>
<comment type="caution">
    <text evidence="3">The sequence shown here is derived from an EMBL/GenBank/DDBJ whole genome shotgun (WGS) entry which is preliminary data.</text>
</comment>
<feature type="region of interest" description="Disordered" evidence="1">
    <location>
        <begin position="1"/>
        <end position="21"/>
    </location>
</feature>
<dbReference type="EMBL" id="SWKV01000033">
    <property type="protein sequence ID" value="KAF3038990.1"/>
    <property type="molecule type" value="Genomic_DNA"/>
</dbReference>
<keyword evidence="4" id="KW-1185">Reference proteome</keyword>
<dbReference type="OrthoDB" id="194358at2759"/>
<dbReference type="AlphaFoldDB" id="A0A9P4WQV4"/>
<sequence>MCVPNVPSEPVDKQPKQTSNACDPHMFKHHPLDISRQQIRLLRLLRTSEPDHTHYTNPIRCEIKIFDVDAAPQYVTLSYTWGPPTPLNTVDINGDLFKVRENLFDFLAQYQDHPANTDYLWIDQLCIDQDNIEERNHQVRLMSQIYKGCLRAIVWLDKSSHDAAYEYKASTGMPGGGDPCPILFNPYFSRIWIVQEVLLAPEVRLLCGGIWIDWATLGEAARSLRYTAEPVLQNLQNLWYTETKAHLSWRLQSTIMRFVHNDCQDPRDKVYGLLSLTTDGDVIEVDYNKSVAKVFLDTVNAIFEQTWPASNQPLWYIVWEDLARLPKFCSRLAEGMQLAETLDETLEGDQPSALEQFFEAVLDLQYRGFIGGNEQRPTIHALISYDEAARRFSCDTNGLKITSHRASKSSMQPTSFRIAHDKYFEDLRRSSAPKTVHLDFDIFGPPPSQADLIRIVQAVKQQTSEGYSPPHDTGPTHTSMTLPKYLGYRRI</sequence>
<organism evidence="3 4">
    <name type="scientific">Didymella heteroderae</name>
    <dbReference type="NCBI Taxonomy" id="1769908"/>
    <lineage>
        <taxon>Eukaryota</taxon>
        <taxon>Fungi</taxon>
        <taxon>Dikarya</taxon>
        <taxon>Ascomycota</taxon>
        <taxon>Pezizomycotina</taxon>
        <taxon>Dothideomycetes</taxon>
        <taxon>Pleosporomycetidae</taxon>
        <taxon>Pleosporales</taxon>
        <taxon>Pleosporineae</taxon>
        <taxon>Didymellaceae</taxon>
        <taxon>Didymella</taxon>
    </lineage>
</organism>
<dbReference type="Pfam" id="PF06985">
    <property type="entry name" value="HET"/>
    <property type="match status" value="1"/>
</dbReference>
<evidence type="ECO:0000313" key="3">
    <source>
        <dbReference type="EMBL" id="KAF3038990.1"/>
    </source>
</evidence>
<feature type="region of interest" description="Disordered" evidence="1">
    <location>
        <begin position="463"/>
        <end position="482"/>
    </location>
</feature>
<evidence type="ECO:0000259" key="2">
    <source>
        <dbReference type="Pfam" id="PF06985"/>
    </source>
</evidence>
<dbReference type="PANTHER" id="PTHR24148:SF73">
    <property type="entry name" value="HET DOMAIN PROTEIN (AFU_ORTHOLOGUE AFUA_8G01020)"/>
    <property type="match status" value="1"/>
</dbReference>
<protein>
    <recommendedName>
        <fullName evidence="2">Heterokaryon incompatibility domain-containing protein</fullName>
    </recommendedName>
</protein>
<name>A0A9P4WQV4_9PLEO</name>
<reference evidence="3" key="1">
    <citation type="submission" date="2019-04" db="EMBL/GenBank/DDBJ databases">
        <title>Sequencing of skin fungus with MAO and IRED activity.</title>
        <authorList>
            <person name="Marsaioli A.J."/>
            <person name="Bonatto J.M.C."/>
            <person name="Reis Junior O."/>
        </authorList>
    </citation>
    <scope>NUCLEOTIDE SEQUENCE</scope>
    <source>
        <strain evidence="3">28M1</strain>
    </source>
</reference>
<dbReference type="PANTHER" id="PTHR24148">
    <property type="entry name" value="ANKYRIN REPEAT DOMAIN-CONTAINING PROTEIN 39 HOMOLOG-RELATED"/>
    <property type="match status" value="1"/>
</dbReference>
<feature type="domain" description="Heterokaryon incompatibility" evidence="2">
    <location>
        <begin position="74"/>
        <end position="163"/>
    </location>
</feature>
<dbReference type="Proteomes" id="UP000758155">
    <property type="component" value="Unassembled WGS sequence"/>
</dbReference>
<gene>
    <name evidence="3" type="ORF">E8E12_004196</name>
</gene>
<accession>A0A9P4WQV4</accession>
<dbReference type="InterPro" id="IPR010730">
    <property type="entry name" value="HET"/>
</dbReference>